<organism evidence="5 6">
    <name type="scientific">Octadecabacter temperatus</name>
    <dbReference type="NCBI Taxonomy" id="1458307"/>
    <lineage>
        <taxon>Bacteria</taxon>
        <taxon>Pseudomonadati</taxon>
        <taxon>Pseudomonadota</taxon>
        <taxon>Alphaproteobacteria</taxon>
        <taxon>Rhodobacterales</taxon>
        <taxon>Roseobacteraceae</taxon>
        <taxon>Octadecabacter</taxon>
    </lineage>
</organism>
<evidence type="ECO:0000256" key="2">
    <source>
        <dbReference type="ARBA" id="ARBA00011901"/>
    </source>
</evidence>
<keyword evidence="3 5" id="KW-0378">Hydrolase</keyword>
<keyword evidence="6" id="KW-1185">Reference proteome</keyword>
<evidence type="ECO:0000256" key="4">
    <source>
        <dbReference type="ARBA" id="ARBA00023316"/>
    </source>
</evidence>
<dbReference type="AlphaFoldDB" id="A0A0K0Y3I9"/>
<dbReference type="PANTHER" id="PTHR30417:SF1">
    <property type="entry name" value="N-ACETYLMURAMOYL-L-ALANINE AMIDASE AMID"/>
    <property type="match status" value="1"/>
</dbReference>
<dbReference type="GO" id="GO:0008745">
    <property type="term" value="F:N-acetylmuramoyl-L-alanine amidase activity"/>
    <property type="evidence" value="ECO:0007669"/>
    <property type="project" value="UniProtKB-EC"/>
</dbReference>
<dbReference type="EC" id="3.5.1.28" evidence="2"/>
<evidence type="ECO:0000256" key="3">
    <source>
        <dbReference type="ARBA" id="ARBA00022801"/>
    </source>
</evidence>
<dbReference type="STRING" id="1458307.OSB_08920"/>
<dbReference type="InterPro" id="IPR051206">
    <property type="entry name" value="NAMLAA_amidase_2"/>
</dbReference>
<sequence length="240" mass="25992">MGSTSVPRICRWQLTLSLSPNFGERRDGATPDIIVLHYTAMPDWCAARDWLCNPEAEVSAHYIISEQGDVVQMVAEDQRAWHAGAGSWGDITDVNSRSIGIELNNTGSAPFAAPLMGALERLLPEIMDRWAIQPERVIAHSDLAPGRKIDPGAKFDWSRLVRAGLAISASPKAAIDLNENVFARDLAAVGYGTGADMDVLLSAFRLRHRQGHSGPLDGWDCAIAADLAARFPIAKHGLTS</sequence>
<dbReference type="Proteomes" id="UP000067444">
    <property type="component" value="Chromosome"/>
</dbReference>
<dbReference type="EMBL" id="CP012160">
    <property type="protein sequence ID" value="AKS45451.1"/>
    <property type="molecule type" value="Genomic_DNA"/>
</dbReference>
<protein>
    <recommendedName>
        <fullName evidence="2">N-acetylmuramoyl-L-alanine amidase</fullName>
        <ecNumber evidence="2">3.5.1.28</ecNumber>
    </recommendedName>
</protein>
<reference evidence="5 6" key="1">
    <citation type="journal article" date="2015" name="Genome Announc.">
        <title>Closed Genome Sequence of Octadecabacter temperatus SB1, the First Mesophilic Species of the Genus Octadecabacter.</title>
        <authorList>
            <person name="Voget S."/>
            <person name="Billerbeck S."/>
            <person name="Simon M."/>
            <person name="Daniel R."/>
        </authorList>
    </citation>
    <scope>NUCLEOTIDE SEQUENCE [LARGE SCALE GENOMIC DNA]</scope>
    <source>
        <strain evidence="5 6">SB1</strain>
    </source>
</reference>
<dbReference type="CDD" id="cd06583">
    <property type="entry name" value="PGRP"/>
    <property type="match status" value="1"/>
</dbReference>
<dbReference type="OrthoDB" id="9794842at2"/>
<dbReference type="PANTHER" id="PTHR30417">
    <property type="entry name" value="N-ACETYLMURAMOYL-L-ALANINE AMIDASE AMID"/>
    <property type="match status" value="1"/>
</dbReference>
<dbReference type="Gene3D" id="3.40.80.10">
    <property type="entry name" value="Peptidoglycan recognition protein-like"/>
    <property type="match status" value="1"/>
</dbReference>
<dbReference type="Pfam" id="PF01510">
    <property type="entry name" value="Amidase_2"/>
    <property type="match status" value="1"/>
</dbReference>
<dbReference type="SMART" id="SM00644">
    <property type="entry name" value="Ami_2"/>
    <property type="match status" value="1"/>
</dbReference>
<dbReference type="PATRIC" id="fig|1458307.3.peg.904"/>
<gene>
    <name evidence="5" type="primary">amiD</name>
    <name evidence="5" type="ORF">OSB_08920</name>
</gene>
<keyword evidence="4" id="KW-0961">Cell wall biogenesis/degradation</keyword>
<dbReference type="GO" id="GO:0071555">
    <property type="term" value="P:cell wall organization"/>
    <property type="evidence" value="ECO:0007669"/>
    <property type="project" value="UniProtKB-KW"/>
</dbReference>
<dbReference type="GO" id="GO:0009253">
    <property type="term" value="P:peptidoglycan catabolic process"/>
    <property type="evidence" value="ECO:0007669"/>
    <property type="project" value="InterPro"/>
</dbReference>
<name>A0A0K0Y3I9_9RHOB</name>
<evidence type="ECO:0000313" key="6">
    <source>
        <dbReference type="Proteomes" id="UP000067444"/>
    </source>
</evidence>
<dbReference type="InterPro" id="IPR002502">
    <property type="entry name" value="Amidase_domain"/>
</dbReference>
<evidence type="ECO:0000313" key="5">
    <source>
        <dbReference type="EMBL" id="AKS45451.1"/>
    </source>
</evidence>
<evidence type="ECO:0000256" key="1">
    <source>
        <dbReference type="ARBA" id="ARBA00001561"/>
    </source>
</evidence>
<comment type="catalytic activity">
    <reaction evidence="1">
        <text>Hydrolyzes the link between N-acetylmuramoyl residues and L-amino acid residues in certain cell-wall glycopeptides.</text>
        <dbReference type="EC" id="3.5.1.28"/>
    </reaction>
</comment>
<dbReference type="SUPFAM" id="SSF55846">
    <property type="entry name" value="N-acetylmuramoyl-L-alanine amidase-like"/>
    <property type="match status" value="1"/>
</dbReference>
<dbReference type="InterPro" id="IPR036505">
    <property type="entry name" value="Amidase/PGRP_sf"/>
</dbReference>
<proteinExistence type="predicted"/>
<dbReference type="GO" id="GO:0019867">
    <property type="term" value="C:outer membrane"/>
    <property type="evidence" value="ECO:0007669"/>
    <property type="project" value="TreeGrafter"/>
</dbReference>
<dbReference type="KEGG" id="otm:OSB_08920"/>
<dbReference type="GO" id="GO:0009254">
    <property type="term" value="P:peptidoglycan turnover"/>
    <property type="evidence" value="ECO:0007669"/>
    <property type="project" value="TreeGrafter"/>
</dbReference>
<accession>A0A0K0Y3I9</accession>